<name>A0ABD2JR16_HETSC</name>
<evidence type="ECO:0000313" key="3">
    <source>
        <dbReference type="EMBL" id="KAL3093022.1"/>
    </source>
</evidence>
<feature type="domain" description="MATH" evidence="2">
    <location>
        <begin position="302"/>
        <end position="425"/>
    </location>
</feature>
<dbReference type="InterPro" id="IPR008974">
    <property type="entry name" value="TRAF-like"/>
</dbReference>
<dbReference type="PROSITE" id="PS50144">
    <property type="entry name" value="MATH"/>
    <property type="match status" value="1"/>
</dbReference>
<dbReference type="AlphaFoldDB" id="A0ABD2JR16"/>
<evidence type="ECO:0000259" key="2">
    <source>
        <dbReference type="PROSITE" id="PS50144"/>
    </source>
</evidence>
<comment type="caution">
    <text evidence="3">The sequence shown here is derived from an EMBL/GenBank/DDBJ whole genome shotgun (WGS) entry which is preliminary data.</text>
</comment>
<dbReference type="Pfam" id="PF07707">
    <property type="entry name" value="BACK"/>
    <property type="match status" value="1"/>
</dbReference>
<dbReference type="CDD" id="cd00121">
    <property type="entry name" value="MATH"/>
    <property type="match status" value="1"/>
</dbReference>
<dbReference type="InterPro" id="IPR002083">
    <property type="entry name" value="MATH/TRAF_dom"/>
</dbReference>
<dbReference type="InterPro" id="IPR011333">
    <property type="entry name" value="SKP1/BTB/POZ_sf"/>
</dbReference>
<dbReference type="Pfam" id="PF22486">
    <property type="entry name" value="MATH_2"/>
    <property type="match status" value="1"/>
</dbReference>
<evidence type="ECO:0008006" key="5">
    <source>
        <dbReference type="Google" id="ProtNLM"/>
    </source>
</evidence>
<dbReference type="SUPFAM" id="SSF54695">
    <property type="entry name" value="POZ domain"/>
    <property type="match status" value="1"/>
</dbReference>
<dbReference type="Gene3D" id="1.25.40.420">
    <property type="match status" value="1"/>
</dbReference>
<dbReference type="Gene3D" id="2.60.210.10">
    <property type="entry name" value="Apoptosis, Tumor Necrosis Factor Receptor Associated Protein 2, Chain A"/>
    <property type="match status" value="1"/>
</dbReference>
<dbReference type="PROSITE" id="PS50097">
    <property type="entry name" value="BTB"/>
    <property type="match status" value="1"/>
</dbReference>
<dbReference type="Gene3D" id="3.30.710.10">
    <property type="entry name" value="Potassium Channel Kv1.1, Chain A"/>
    <property type="match status" value="1"/>
</dbReference>
<dbReference type="SMART" id="SM00225">
    <property type="entry name" value="BTB"/>
    <property type="match status" value="1"/>
</dbReference>
<sequence>MSKSVVKHLLSTGEDADVYFLVGDGDAKELLPAHKLILKHASEVFAAMFRFDAKNKKKEFASANCPVEVIDVEAAAFKVMLSFIYINDLSGLNGDNAMAVLYAAKKYNIPELVDASLQIPISKLRNVFFAYAQARLFDLEDFANKCLRYICQNAAQLFRSDKFLQIDQKMLGVLLDNDRLLLSNEFEIWKAALRWADEKCRQNGTKKSSENRRLLLGPALFKIRFPNIHEEDFSEFVVPSGVLTEKEVIGVYQFNSHPYLYRPYLYHPYRHFYGGSRLFSLQFPSHGRISDWNKAKCNINRRGTLSLEIENLLEFAQESIGSERKSETVHIGGFPWQIWAKIEKKNGSIDNEKWLGIYLLCDAPKEDKNWNCKCSPTFRIVSEKSGMIEARNWGRFNFISFAELLNPSKGFYNKSEDKVTLAIDVIVK</sequence>
<dbReference type="SMART" id="SM00875">
    <property type="entry name" value="BACK"/>
    <property type="match status" value="1"/>
</dbReference>
<evidence type="ECO:0000259" key="1">
    <source>
        <dbReference type="PROSITE" id="PS50097"/>
    </source>
</evidence>
<reference evidence="3 4" key="1">
    <citation type="submission" date="2024-10" db="EMBL/GenBank/DDBJ databases">
        <authorList>
            <person name="Kim D."/>
        </authorList>
    </citation>
    <scope>NUCLEOTIDE SEQUENCE [LARGE SCALE GENOMIC DNA]</scope>
    <source>
        <strain evidence="3">Taebaek</strain>
    </source>
</reference>
<dbReference type="Pfam" id="PF00651">
    <property type="entry name" value="BTB"/>
    <property type="match status" value="1"/>
</dbReference>
<organism evidence="3 4">
    <name type="scientific">Heterodera schachtii</name>
    <name type="common">Sugarbeet cyst nematode worm</name>
    <name type="synonym">Tylenchus schachtii</name>
    <dbReference type="NCBI Taxonomy" id="97005"/>
    <lineage>
        <taxon>Eukaryota</taxon>
        <taxon>Metazoa</taxon>
        <taxon>Ecdysozoa</taxon>
        <taxon>Nematoda</taxon>
        <taxon>Chromadorea</taxon>
        <taxon>Rhabditida</taxon>
        <taxon>Tylenchina</taxon>
        <taxon>Tylenchomorpha</taxon>
        <taxon>Tylenchoidea</taxon>
        <taxon>Heteroderidae</taxon>
        <taxon>Heteroderinae</taxon>
        <taxon>Heterodera</taxon>
    </lineage>
</organism>
<protein>
    <recommendedName>
        <fullName evidence="5">BTB domain-containing protein</fullName>
    </recommendedName>
</protein>
<proteinExistence type="predicted"/>
<dbReference type="Proteomes" id="UP001620645">
    <property type="component" value="Unassembled WGS sequence"/>
</dbReference>
<gene>
    <name evidence="3" type="ORF">niasHS_004624</name>
</gene>
<feature type="domain" description="BTB" evidence="1">
    <location>
        <begin position="16"/>
        <end position="90"/>
    </location>
</feature>
<dbReference type="PANTHER" id="PTHR45774">
    <property type="entry name" value="BTB/POZ DOMAIN-CONTAINING"/>
    <property type="match status" value="1"/>
</dbReference>
<accession>A0ABD2JR16</accession>
<dbReference type="EMBL" id="JBICCN010000114">
    <property type="protein sequence ID" value="KAL3093022.1"/>
    <property type="molecule type" value="Genomic_DNA"/>
</dbReference>
<dbReference type="InterPro" id="IPR000210">
    <property type="entry name" value="BTB/POZ_dom"/>
</dbReference>
<dbReference type="SUPFAM" id="SSF49599">
    <property type="entry name" value="TRAF domain-like"/>
    <property type="match status" value="1"/>
</dbReference>
<evidence type="ECO:0000313" key="4">
    <source>
        <dbReference type="Proteomes" id="UP001620645"/>
    </source>
</evidence>
<dbReference type="PANTHER" id="PTHR45774:SF3">
    <property type="entry name" value="BTB (POZ) DOMAIN-CONTAINING 2B-RELATED"/>
    <property type="match status" value="1"/>
</dbReference>
<keyword evidence="4" id="KW-1185">Reference proteome</keyword>
<dbReference type="InterPro" id="IPR011705">
    <property type="entry name" value="BACK"/>
</dbReference>